<evidence type="ECO:0000313" key="6">
    <source>
        <dbReference type="Proteomes" id="UP000660110"/>
    </source>
</evidence>
<dbReference type="InterPro" id="IPR035328">
    <property type="entry name" value="DUF3048_C"/>
</dbReference>
<dbReference type="EMBL" id="BMEL01000003">
    <property type="protein sequence ID" value="GGF26305.1"/>
    <property type="molecule type" value="Genomic_DNA"/>
</dbReference>
<reference evidence="5" key="2">
    <citation type="submission" date="2020-09" db="EMBL/GenBank/DDBJ databases">
        <authorList>
            <person name="Sun Q."/>
            <person name="Zhou Y."/>
        </authorList>
    </citation>
    <scope>NUCLEOTIDE SEQUENCE</scope>
    <source>
        <strain evidence="5">CGMCC 1.12153</strain>
    </source>
</reference>
<accession>A0A917B607</accession>
<keyword evidence="6" id="KW-1185">Reference proteome</keyword>
<protein>
    <submittedName>
        <fullName evidence="5">Lipoprotein YerB</fullName>
    </submittedName>
</protein>
<gene>
    <name evidence="5" type="primary">yerB</name>
    <name evidence="5" type="ORF">GCM10010954_26680</name>
</gene>
<feature type="domain" description="DUF3048" evidence="4">
    <location>
        <begin position="214"/>
        <end position="322"/>
    </location>
</feature>
<evidence type="ECO:0000259" key="3">
    <source>
        <dbReference type="Pfam" id="PF11258"/>
    </source>
</evidence>
<reference evidence="5" key="1">
    <citation type="journal article" date="2014" name="Int. J. Syst. Evol. Microbiol.">
        <title>Complete genome sequence of Corynebacterium casei LMG S-19264T (=DSM 44701T), isolated from a smear-ripened cheese.</title>
        <authorList>
            <consortium name="US DOE Joint Genome Institute (JGI-PGF)"/>
            <person name="Walter F."/>
            <person name="Albersmeier A."/>
            <person name="Kalinowski J."/>
            <person name="Ruckert C."/>
        </authorList>
    </citation>
    <scope>NUCLEOTIDE SEQUENCE</scope>
    <source>
        <strain evidence="5">CGMCC 1.12153</strain>
    </source>
</reference>
<dbReference type="SUPFAM" id="SSF159774">
    <property type="entry name" value="YerB-like"/>
    <property type="match status" value="1"/>
</dbReference>
<dbReference type="InterPro" id="IPR021416">
    <property type="entry name" value="DUF3048_N"/>
</dbReference>
<keyword evidence="2" id="KW-0732">Signal</keyword>
<keyword evidence="5" id="KW-0449">Lipoprotein</keyword>
<sequence>MGMRKYVWIGLVLLFSVLAACSNEDSKSKVTDDDQTEEQSDQSVYPLTGEQTDERVDERVIAVMVNNHTAARPQSGLSKADIVYEFLAEGQITRLLALYQSNLPENVGPVRSARSYYYEVAAGFDALYTYHGAANFINEDIEESGIDYADGAKYDNDRELFKRTTDRQVPHNSYLITSGLEQLLQSKGYATEMEIDPLPFSNENHHEGGQANEVTITYGTNETVTYTYEEEKEQYLRASDGEASVDQETNEQVALDNVLIIQTSHEVIDDEGRRDIDLTSGGKGYLLQNGEQIDVEWKNKDGRILPYQDGELVPFKPGQTWVNVVPEDPGIVSVNE</sequence>
<feature type="chain" id="PRO_5039299524" evidence="2">
    <location>
        <begin position="20"/>
        <end position="336"/>
    </location>
</feature>
<evidence type="ECO:0000259" key="4">
    <source>
        <dbReference type="Pfam" id="PF17479"/>
    </source>
</evidence>
<dbReference type="Pfam" id="PF17479">
    <property type="entry name" value="DUF3048_C"/>
    <property type="match status" value="1"/>
</dbReference>
<dbReference type="PROSITE" id="PS51257">
    <property type="entry name" value="PROKAR_LIPOPROTEIN"/>
    <property type="match status" value="1"/>
</dbReference>
<dbReference type="InterPro" id="IPR023158">
    <property type="entry name" value="YerB-like_sf"/>
</dbReference>
<dbReference type="Proteomes" id="UP000660110">
    <property type="component" value="Unassembled WGS sequence"/>
</dbReference>
<organism evidence="5 6">
    <name type="scientific">Halobacillus andaensis</name>
    <dbReference type="NCBI Taxonomy" id="1176239"/>
    <lineage>
        <taxon>Bacteria</taxon>
        <taxon>Bacillati</taxon>
        <taxon>Bacillota</taxon>
        <taxon>Bacilli</taxon>
        <taxon>Bacillales</taxon>
        <taxon>Bacillaceae</taxon>
        <taxon>Halobacillus</taxon>
    </lineage>
</organism>
<evidence type="ECO:0000313" key="5">
    <source>
        <dbReference type="EMBL" id="GGF26305.1"/>
    </source>
</evidence>
<feature type="domain" description="DUF3048" evidence="3">
    <location>
        <begin position="47"/>
        <end position="189"/>
    </location>
</feature>
<dbReference type="Pfam" id="PF11258">
    <property type="entry name" value="DUF3048"/>
    <property type="match status" value="1"/>
</dbReference>
<dbReference type="AlphaFoldDB" id="A0A917B607"/>
<proteinExistence type="predicted"/>
<feature type="signal peptide" evidence="2">
    <location>
        <begin position="1"/>
        <end position="19"/>
    </location>
</feature>
<dbReference type="Gene3D" id="3.50.90.10">
    <property type="entry name" value="YerB-like"/>
    <property type="match status" value="1"/>
</dbReference>
<comment type="caution">
    <text evidence="5">The sequence shown here is derived from an EMBL/GenBank/DDBJ whole genome shotgun (WGS) entry which is preliminary data.</text>
</comment>
<evidence type="ECO:0000256" key="2">
    <source>
        <dbReference type="SAM" id="SignalP"/>
    </source>
</evidence>
<feature type="region of interest" description="Disordered" evidence="1">
    <location>
        <begin position="27"/>
        <end position="50"/>
    </location>
</feature>
<evidence type="ECO:0000256" key="1">
    <source>
        <dbReference type="SAM" id="MobiDB-lite"/>
    </source>
</evidence>
<name>A0A917B607_HALAA</name>